<organism evidence="5 6">
    <name type="scientific">Niveomyces insectorum RCEF 264</name>
    <dbReference type="NCBI Taxonomy" id="1081102"/>
    <lineage>
        <taxon>Eukaryota</taxon>
        <taxon>Fungi</taxon>
        <taxon>Dikarya</taxon>
        <taxon>Ascomycota</taxon>
        <taxon>Pezizomycotina</taxon>
        <taxon>Sordariomycetes</taxon>
        <taxon>Hypocreomycetidae</taxon>
        <taxon>Hypocreales</taxon>
        <taxon>Cordycipitaceae</taxon>
        <taxon>Niveomyces</taxon>
    </lineage>
</organism>
<evidence type="ECO:0000313" key="6">
    <source>
        <dbReference type="Proteomes" id="UP000076874"/>
    </source>
</evidence>
<evidence type="ECO:0000313" key="5">
    <source>
        <dbReference type="EMBL" id="OAA58524.1"/>
    </source>
</evidence>
<evidence type="ECO:0000256" key="1">
    <source>
        <dbReference type="ARBA" id="ARBA00005375"/>
    </source>
</evidence>
<dbReference type="AlphaFoldDB" id="A0A167RES5"/>
<dbReference type="PANTHER" id="PTHR11567">
    <property type="entry name" value="ACID PHOSPHATASE-RELATED"/>
    <property type="match status" value="1"/>
</dbReference>
<accession>A0A167RES5</accession>
<comment type="caution">
    <text evidence="5">The sequence shown here is derived from an EMBL/GenBank/DDBJ whole genome shotgun (WGS) entry which is preliminary data.</text>
</comment>
<dbReference type="EMBL" id="AZHD01000012">
    <property type="protein sequence ID" value="OAA58524.1"/>
    <property type="molecule type" value="Genomic_DNA"/>
</dbReference>
<dbReference type="Proteomes" id="UP000076874">
    <property type="component" value="Unassembled WGS sequence"/>
</dbReference>
<gene>
    <name evidence="5" type="ORF">SPI_06597</name>
</gene>
<dbReference type="InterPro" id="IPR029033">
    <property type="entry name" value="His_PPase_superfam"/>
</dbReference>
<reference evidence="5 6" key="1">
    <citation type="journal article" date="2016" name="Genome Biol. Evol.">
        <title>Divergent and convergent evolution of fungal pathogenicity.</title>
        <authorList>
            <person name="Shang Y."/>
            <person name="Xiao G."/>
            <person name="Zheng P."/>
            <person name="Cen K."/>
            <person name="Zhan S."/>
            <person name="Wang C."/>
        </authorList>
    </citation>
    <scope>NUCLEOTIDE SEQUENCE [LARGE SCALE GENOMIC DNA]</scope>
    <source>
        <strain evidence="5 6">RCEF 264</strain>
    </source>
</reference>
<feature type="region of interest" description="Disordered" evidence="2">
    <location>
        <begin position="436"/>
        <end position="456"/>
    </location>
</feature>
<feature type="chain" id="PRO_5007891886" evidence="4">
    <location>
        <begin position="30"/>
        <end position="506"/>
    </location>
</feature>
<keyword evidence="3" id="KW-1133">Transmembrane helix</keyword>
<sequence length="506" mass="51352">MAPAAAPLAALATLTTVLLAVAPAPAAAAESVLGLYVFHRHGDRTSKSFPPTELTALGADQVFRSGAYYRSRYVAADAPGRIAALSPDVAQFPQLSITAPSDYVLQPSANVFAQGLYPPAGAAAQQTLGNGTVTEPPLGGYQAVPVNLVANSAAAGAADSESSEWLQGGSGCNNAVVSSNGYFASAEYRATLSSTAGFYEGLLPALNTTFTPAQASFKNAYTIYDYVHVSEIHNQTLLGADVLTPAALAQLQTRADQHEWGLAYNASEPVRAIAGAVLAAQVLQSLNSTVLAPPASPLAAHGAPRVSVQFGNYATFMSFFGLANLTAASPAFYGIVDYAASIAFELVTNATVSTTGPQQAQAPLDPSALGVRFLLSNGSAGLTGGLTAYPLFGQSELVLPWATFAAEMRKIAVGDTATWCQVCGNSTGVCDPASLGTGSSSANSNNNTGSKNNNGGGMSRPVAGVIGALVTLAVILGFEALVMLVAGLRVVKKNVAVAGKAASAAA</sequence>
<dbReference type="OrthoDB" id="258392at2759"/>
<dbReference type="Gene3D" id="3.40.50.1240">
    <property type="entry name" value="Phosphoglycerate mutase-like"/>
    <property type="match status" value="1"/>
</dbReference>
<keyword evidence="3" id="KW-0472">Membrane</keyword>
<protein>
    <submittedName>
        <fullName evidence="5">Histidine acid phosphatase</fullName>
    </submittedName>
</protein>
<dbReference type="Pfam" id="PF00328">
    <property type="entry name" value="His_Phos_2"/>
    <property type="match status" value="1"/>
</dbReference>
<name>A0A167RES5_9HYPO</name>
<dbReference type="InterPro" id="IPR050645">
    <property type="entry name" value="Histidine_acid_phosphatase"/>
</dbReference>
<dbReference type="InterPro" id="IPR000560">
    <property type="entry name" value="His_Pase_clade-2"/>
</dbReference>
<evidence type="ECO:0000256" key="2">
    <source>
        <dbReference type="SAM" id="MobiDB-lite"/>
    </source>
</evidence>
<keyword evidence="3" id="KW-0812">Transmembrane</keyword>
<keyword evidence="4" id="KW-0732">Signal</keyword>
<feature type="transmembrane region" description="Helical" evidence="3">
    <location>
        <begin position="462"/>
        <end position="486"/>
    </location>
</feature>
<feature type="signal peptide" evidence="4">
    <location>
        <begin position="1"/>
        <end position="29"/>
    </location>
</feature>
<dbReference type="PANTHER" id="PTHR11567:SF142">
    <property type="entry name" value="PHOSPHOGLYCERATE MUTASE-LIKE PROTEIN"/>
    <property type="match status" value="1"/>
</dbReference>
<feature type="compositionally biased region" description="Low complexity" evidence="2">
    <location>
        <begin position="436"/>
        <end position="453"/>
    </location>
</feature>
<keyword evidence="6" id="KW-1185">Reference proteome</keyword>
<evidence type="ECO:0000256" key="3">
    <source>
        <dbReference type="SAM" id="Phobius"/>
    </source>
</evidence>
<dbReference type="GO" id="GO:0016791">
    <property type="term" value="F:phosphatase activity"/>
    <property type="evidence" value="ECO:0007669"/>
    <property type="project" value="TreeGrafter"/>
</dbReference>
<evidence type="ECO:0000256" key="4">
    <source>
        <dbReference type="SAM" id="SignalP"/>
    </source>
</evidence>
<proteinExistence type="inferred from homology"/>
<comment type="similarity">
    <text evidence="1">Belongs to the histidine acid phosphatase family.</text>
</comment>
<dbReference type="SUPFAM" id="SSF53254">
    <property type="entry name" value="Phosphoglycerate mutase-like"/>
    <property type="match status" value="1"/>
</dbReference>